<dbReference type="SUPFAM" id="SSF55103">
    <property type="entry name" value="FAD-linked oxidases, C-terminal domain"/>
    <property type="match status" value="1"/>
</dbReference>
<feature type="domain" description="FAD-binding PCMH-type" evidence="7">
    <location>
        <begin position="1"/>
        <end position="133"/>
    </location>
</feature>
<keyword evidence="9" id="KW-1185">Reference proteome</keyword>
<accession>A0A1M5RZA2</accession>
<dbReference type="Proteomes" id="UP000184139">
    <property type="component" value="Unassembled WGS sequence"/>
</dbReference>
<evidence type="ECO:0000256" key="5">
    <source>
        <dbReference type="PIRSR" id="PIRSR625650-3"/>
    </source>
</evidence>
<protein>
    <submittedName>
        <fullName evidence="8">Alkyldihydroxyacetonephosphate synthase</fullName>
    </submittedName>
</protein>
<dbReference type="InterPro" id="IPR016169">
    <property type="entry name" value="FAD-bd_PCMH_sub2"/>
</dbReference>
<dbReference type="AlphaFoldDB" id="A0A1M5RZA2"/>
<dbReference type="InterPro" id="IPR016166">
    <property type="entry name" value="FAD-bd_PCMH"/>
</dbReference>
<evidence type="ECO:0000256" key="1">
    <source>
        <dbReference type="ARBA" id="ARBA00008000"/>
    </source>
</evidence>
<evidence type="ECO:0000256" key="3">
    <source>
        <dbReference type="ARBA" id="ARBA00022827"/>
    </source>
</evidence>
<dbReference type="InterPro" id="IPR036318">
    <property type="entry name" value="FAD-bd_PCMH-like_sf"/>
</dbReference>
<feature type="binding site" evidence="5">
    <location>
        <begin position="117"/>
        <end position="123"/>
    </location>
    <ligand>
        <name>FAD</name>
        <dbReference type="ChEBI" id="CHEBI:57692"/>
    </ligand>
</feature>
<comment type="cofactor">
    <cofactor evidence="5">
        <name>FAD</name>
        <dbReference type="ChEBI" id="CHEBI:57692"/>
    </cofactor>
</comment>
<evidence type="ECO:0000313" key="9">
    <source>
        <dbReference type="Proteomes" id="UP000184139"/>
    </source>
</evidence>
<evidence type="ECO:0000259" key="7">
    <source>
        <dbReference type="PROSITE" id="PS51387"/>
    </source>
</evidence>
<dbReference type="Pfam" id="PF01565">
    <property type="entry name" value="FAD_binding_4"/>
    <property type="match status" value="1"/>
</dbReference>
<sequence length="386" mass="43348">MYGGIIVDMKKMDRIISIDEESFILTAQPGINGYRLEKELNKKGFTLGHYPASVYGATLGGYIAARGAGTLSTKYGKAEDMIISLEAVSAQGEIFRTLPVPNHACGPSLLQLYVGSEGTLGIITEISIKIEPLPQIRKFNAFLFKDVRDGLEAGRRMMTEKRLRPNTIRLYDESSSDRIVKKVLGLDLKGCYMVVGAEGAEAQVLLEMKQIEEVCVALQGRELGPESGEHWWNHRYDFYFPPFNLMLPELTGTVETTTTYDKIYSIHLKKKEAIEVGFKDWNAKYIAHFSHWFPWGVMTYDRFIIPVPPEDPEEALQLHNAIWAKAARTSLAHGGILNDHHGIGFKLGWLMPEQYGTAWPIMQSIKDALDPAGIMNPGKFGFIKRF</sequence>
<dbReference type="InterPro" id="IPR004113">
    <property type="entry name" value="FAD-bd_oxidored_4_C"/>
</dbReference>
<evidence type="ECO:0000256" key="4">
    <source>
        <dbReference type="PIRSR" id="PIRSR625650-1"/>
    </source>
</evidence>
<evidence type="ECO:0000256" key="2">
    <source>
        <dbReference type="ARBA" id="ARBA00022630"/>
    </source>
</evidence>
<dbReference type="Pfam" id="PF02913">
    <property type="entry name" value="FAD-oxidase_C"/>
    <property type="match status" value="1"/>
</dbReference>
<organism evidence="8 9">
    <name type="scientific">Desulfofustis glycolicus DSM 9705</name>
    <dbReference type="NCBI Taxonomy" id="1121409"/>
    <lineage>
        <taxon>Bacteria</taxon>
        <taxon>Pseudomonadati</taxon>
        <taxon>Thermodesulfobacteriota</taxon>
        <taxon>Desulfobulbia</taxon>
        <taxon>Desulfobulbales</taxon>
        <taxon>Desulfocapsaceae</taxon>
        <taxon>Desulfofustis</taxon>
    </lineage>
</organism>
<dbReference type="SUPFAM" id="SSF56176">
    <property type="entry name" value="FAD-binding/transporter-associated domain-like"/>
    <property type="match status" value="1"/>
</dbReference>
<dbReference type="Gene3D" id="3.30.70.3450">
    <property type="match status" value="1"/>
</dbReference>
<dbReference type="PROSITE" id="PS51387">
    <property type="entry name" value="FAD_PCMH"/>
    <property type="match status" value="1"/>
</dbReference>
<dbReference type="InterPro" id="IPR016164">
    <property type="entry name" value="FAD-linked_Oxase-like_C"/>
</dbReference>
<dbReference type="PANTHER" id="PTHR46568:SF1">
    <property type="entry name" value="ALKYLDIHYDROXYACETONEPHOSPHATE SYNTHASE, PEROXISOMAL"/>
    <property type="match status" value="1"/>
</dbReference>
<dbReference type="Gene3D" id="3.30.465.10">
    <property type="match status" value="1"/>
</dbReference>
<dbReference type="GO" id="GO:0008609">
    <property type="term" value="F:alkylglycerone-phosphate synthase activity"/>
    <property type="evidence" value="ECO:0007669"/>
    <property type="project" value="InterPro"/>
</dbReference>
<dbReference type="InterPro" id="IPR016171">
    <property type="entry name" value="Vanillyl_alc_oxidase_C-sub2"/>
</dbReference>
<dbReference type="PANTHER" id="PTHR46568">
    <property type="entry name" value="ALKYLDIHYDROXYACETONEPHOSPHATE SYNTHASE, PEROXISOMAL"/>
    <property type="match status" value="1"/>
</dbReference>
<feature type="active site" description="Proton donor/acceptor" evidence="4">
    <location>
        <position position="300"/>
    </location>
</feature>
<keyword evidence="2" id="KW-0285">Flavoprotein</keyword>
<gene>
    <name evidence="8" type="ORF">SAMN02745124_00076</name>
</gene>
<dbReference type="Gene3D" id="1.10.45.10">
    <property type="entry name" value="Vanillyl-alcohol Oxidase, Chain A, domain 4"/>
    <property type="match status" value="1"/>
</dbReference>
<dbReference type="STRING" id="1121409.SAMN02745124_00076"/>
<comment type="similarity">
    <text evidence="1">Belongs to the FAD-binding oxidoreductase/transferase type 4 family.</text>
</comment>
<name>A0A1M5RZA2_9BACT</name>
<reference evidence="8 9" key="1">
    <citation type="submission" date="2016-11" db="EMBL/GenBank/DDBJ databases">
        <authorList>
            <person name="Jaros S."/>
            <person name="Januszkiewicz K."/>
            <person name="Wedrychowicz H."/>
        </authorList>
    </citation>
    <scope>NUCLEOTIDE SEQUENCE [LARGE SCALE GENOMIC DNA]</scope>
    <source>
        <strain evidence="8 9">DSM 9705</strain>
    </source>
</reference>
<dbReference type="InterPro" id="IPR006094">
    <property type="entry name" value="Oxid_FAD_bind_N"/>
</dbReference>
<evidence type="ECO:0000256" key="6">
    <source>
        <dbReference type="PIRSR" id="PIRSR625650-4"/>
    </source>
</evidence>
<feature type="site" description="Important for enzyme activity" evidence="6">
    <location>
        <position position="169"/>
    </location>
</feature>
<dbReference type="GO" id="GO:0071949">
    <property type="term" value="F:FAD binding"/>
    <property type="evidence" value="ECO:0007669"/>
    <property type="project" value="InterPro"/>
</dbReference>
<dbReference type="Gene3D" id="3.30.300.330">
    <property type="match status" value="1"/>
</dbReference>
<dbReference type="EMBL" id="FQXS01000001">
    <property type="protein sequence ID" value="SHH31504.1"/>
    <property type="molecule type" value="Genomic_DNA"/>
</dbReference>
<dbReference type="GO" id="GO:0008610">
    <property type="term" value="P:lipid biosynthetic process"/>
    <property type="evidence" value="ECO:0007669"/>
    <property type="project" value="InterPro"/>
</dbReference>
<proteinExistence type="inferred from homology"/>
<dbReference type="InterPro" id="IPR025650">
    <property type="entry name" value="Alkyl-DHAP_Synthase"/>
</dbReference>
<keyword evidence="3 5" id="KW-0274">FAD</keyword>
<evidence type="ECO:0000313" key="8">
    <source>
        <dbReference type="EMBL" id="SHH31504.1"/>
    </source>
</evidence>